<evidence type="ECO:0000313" key="1">
    <source>
        <dbReference type="EMBL" id="KAG2097518.1"/>
    </source>
</evidence>
<dbReference type="EMBL" id="JABBWM010000065">
    <property type="protein sequence ID" value="KAG2097518.1"/>
    <property type="molecule type" value="Genomic_DNA"/>
</dbReference>
<dbReference type="AlphaFoldDB" id="A0A9P7JQ16"/>
<feature type="non-terminal residue" evidence="1">
    <location>
        <position position="68"/>
    </location>
</feature>
<sequence>LTLEAIFTFASLATSLKNDIILTQPATYDVHEPLMFLPPSIVTFLSKACVLSLESLRMCWSALKNNIW</sequence>
<name>A0A9P7JQ16_9AGAM</name>
<dbReference type="OrthoDB" id="2659130at2759"/>
<accession>A0A9P7JQ16</accession>
<comment type="caution">
    <text evidence="1">The sequence shown here is derived from an EMBL/GenBank/DDBJ whole genome shotgun (WGS) entry which is preliminary data.</text>
</comment>
<dbReference type="RefSeq" id="XP_041288552.1">
    <property type="nucleotide sequence ID" value="XM_041430020.1"/>
</dbReference>
<dbReference type="Proteomes" id="UP000823399">
    <property type="component" value="Unassembled WGS sequence"/>
</dbReference>
<organism evidence="1 2">
    <name type="scientific">Suillus discolor</name>
    <dbReference type="NCBI Taxonomy" id="1912936"/>
    <lineage>
        <taxon>Eukaryota</taxon>
        <taxon>Fungi</taxon>
        <taxon>Dikarya</taxon>
        <taxon>Basidiomycota</taxon>
        <taxon>Agaricomycotina</taxon>
        <taxon>Agaricomycetes</taxon>
        <taxon>Agaricomycetidae</taxon>
        <taxon>Boletales</taxon>
        <taxon>Suillineae</taxon>
        <taxon>Suillaceae</taxon>
        <taxon>Suillus</taxon>
    </lineage>
</organism>
<reference evidence="1" key="1">
    <citation type="journal article" date="2020" name="New Phytol.">
        <title>Comparative genomics reveals dynamic genome evolution in host specialist ectomycorrhizal fungi.</title>
        <authorList>
            <person name="Lofgren L.A."/>
            <person name="Nguyen N.H."/>
            <person name="Vilgalys R."/>
            <person name="Ruytinx J."/>
            <person name="Liao H.L."/>
            <person name="Branco S."/>
            <person name="Kuo A."/>
            <person name="LaButti K."/>
            <person name="Lipzen A."/>
            <person name="Andreopoulos W."/>
            <person name="Pangilinan J."/>
            <person name="Riley R."/>
            <person name="Hundley H."/>
            <person name="Na H."/>
            <person name="Barry K."/>
            <person name="Grigoriev I.V."/>
            <person name="Stajich J.E."/>
            <person name="Kennedy P.G."/>
        </authorList>
    </citation>
    <scope>NUCLEOTIDE SEQUENCE</scope>
    <source>
        <strain evidence="1">FC423</strain>
    </source>
</reference>
<feature type="non-terminal residue" evidence="1">
    <location>
        <position position="1"/>
    </location>
</feature>
<gene>
    <name evidence="1" type="ORF">F5147DRAFT_527280</name>
</gene>
<dbReference type="GeneID" id="64692279"/>
<keyword evidence="2" id="KW-1185">Reference proteome</keyword>
<proteinExistence type="predicted"/>
<protein>
    <submittedName>
        <fullName evidence="1">Uncharacterized protein</fullName>
    </submittedName>
</protein>
<evidence type="ECO:0000313" key="2">
    <source>
        <dbReference type="Proteomes" id="UP000823399"/>
    </source>
</evidence>